<keyword evidence="4" id="KW-1185">Reference proteome</keyword>
<proteinExistence type="predicted"/>
<protein>
    <submittedName>
        <fullName evidence="3">Uncharacterized protein</fullName>
    </submittedName>
</protein>
<keyword evidence="2" id="KW-0472">Membrane</keyword>
<evidence type="ECO:0000313" key="3">
    <source>
        <dbReference type="EMBL" id="KAF2773437.1"/>
    </source>
</evidence>
<dbReference type="OrthoDB" id="10398202at2759"/>
<gene>
    <name evidence="3" type="ORF">EJ03DRAFT_347942</name>
</gene>
<sequence length="131" mass="14669">MDANQISEIALLLASATASTTATTPSTSAAATCPRFTPLVDGLLVVITTLLLCLWALGAFYLKNYWLPNRRAQRTGQKKAMEFHSDKLHTVGRPPKVYQQGLTPQRNHQQRPGRMWPPRRDLSCSDLRSMF</sequence>
<dbReference type="Proteomes" id="UP000799436">
    <property type="component" value="Unassembled WGS sequence"/>
</dbReference>
<organism evidence="3 4">
    <name type="scientific">Teratosphaeria nubilosa</name>
    <dbReference type="NCBI Taxonomy" id="161662"/>
    <lineage>
        <taxon>Eukaryota</taxon>
        <taxon>Fungi</taxon>
        <taxon>Dikarya</taxon>
        <taxon>Ascomycota</taxon>
        <taxon>Pezizomycotina</taxon>
        <taxon>Dothideomycetes</taxon>
        <taxon>Dothideomycetidae</taxon>
        <taxon>Mycosphaerellales</taxon>
        <taxon>Teratosphaeriaceae</taxon>
        <taxon>Teratosphaeria</taxon>
    </lineage>
</organism>
<name>A0A6G1LKK8_9PEZI</name>
<dbReference type="EMBL" id="ML995811">
    <property type="protein sequence ID" value="KAF2773437.1"/>
    <property type="molecule type" value="Genomic_DNA"/>
</dbReference>
<dbReference type="AlphaFoldDB" id="A0A6G1LKK8"/>
<evidence type="ECO:0000313" key="4">
    <source>
        <dbReference type="Proteomes" id="UP000799436"/>
    </source>
</evidence>
<reference evidence="3" key="1">
    <citation type="journal article" date="2020" name="Stud. Mycol.">
        <title>101 Dothideomycetes genomes: a test case for predicting lifestyles and emergence of pathogens.</title>
        <authorList>
            <person name="Haridas S."/>
            <person name="Albert R."/>
            <person name="Binder M."/>
            <person name="Bloem J."/>
            <person name="Labutti K."/>
            <person name="Salamov A."/>
            <person name="Andreopoulos B."/>
            <person name="Baker S."/>
            <person name="Barry K."/>
            <person name="Bills G."/>
            <person name="Bluhm B."/>
            <person name="Cannon C."/>
            <person name="Castanera R."/>
            <person name="Culley D."/>
            <person name="Daum C."/>
            <person name="Ezra D."/>
            <person name="Gonzalez J."/>
            <person name="Henrissat B."/>
            <person name="Kuo A."/>
            <person name="Liang C."/>
            <person name="Lipzen A."/>
            <person name="Lutzoni F."/>
            <person name="Magnuson J."/>
            <person name="Mondo S."/>
            <person name="Nolan M."/>
            <person name="Ohm R."/>
            <person name="Pangilinan J."/>
            <person name="Park H.-J."/>
            <person name="Ramirez L."/>
            <person name="Alfaro M."/>
            <person name="Sun H."/>
            <person name="Tritt A."/>
            <person name="Yoshinaga Y."/>
            <person name="Zwiers L.-H."/>
            <person name="Turgeon B."/>
            <person name="Goodwin S."/>
            <person name="Spatafora J."/>
            <person name="Crous P."/>
            <person name="Grigoriev I."/>
        </authorList>
    </citation>
    <scope>NUCLEOTIDE SEQUENCE</scope>
    <source>
        <strain evidence="3">CBS 116005</strain>
    </source>
</reference>
<keyword evidence="2" id="KW-1133">Transmembrane helix</keyword>
<feature type="region of interest" description="Disordered" evidence="1">
    <location>
        <begin position="91"/>
        <end position="131"/>
    </location>
</feature>
<evidence type="ECO:0000256" key="2">
    <source>
        <dbReference type="SAM" id="Phobius"/>
    </source>
</evidence>
<keyword evidence="2" id="KW-0812">Transmembrane</keyword>
<evidence type="ECO:0000256" key="1">
    <source>
        <dbReference type="SAM" id="MobiDB-lite"/>
    </source>
</evidence>
<accession>A0A6G1LKK8</accession>
<feature type="transmembrane region" description="Helical" evidence="2">
    <location>
        <begin position="39"/>
        <end position="62"/>
    </location>
</feature>